<dbReference type="Proteomes" id="UP001221757">
    <property type="component" value="Unassembled WGS sequence"/>
</dbReference>
<protein>
    <submittedName>
        <fullName evidence="2">Uncharacterized protein</fullName>
    </submittedName>
</protein>
<organism evidence="2 3">
    <name type="scientific">Mycena rosella</name>
    <name type="common">Pink bonnet</name>
    <name type="synonym">Agaricus rosellus</name>
    <dbReference type="NCBI Taxonomy" id="1033263"/>
    <lineage>
        <taxon>Eukaryota</taxon>
        <taxon>Fungi</taxon>
        <taxon>Dikarya</taxon>
        <taxon>Basidiomycota</taxon>
        <taxon>Agaricomycotina</taxon>
        <taxon>Agaricomycetes</taxon>
        <taxon>Agaricomycetidae</taxon>
        <taxon>Agaricales</taxon>
        <taxon>Marasmiineae</taxon>
        <taxon>Mycenaceae</taxon>
        <taxon>Mycena</taxon>
    </lineage>
</organism>
<reference evidence="2" key="1">
    <citation type="submission" date="2023-03" db="EMBL/GenBank/DDBJ databases">
        <title>Massive genome expansion in bonnet fungi (Mycena s.s.) driven by repeated elements and novel gene families across ecological guilds.</title>
        <authorList>
            <consortium name="Lawrence Berkeley National Laboratory"/>
            <person name="Harder C.B."/>
            <person name="Miyauchi S."/>
            <person name="Viragh M."/>
            <person name="Kuo A."/>
            <person name="Thoen E."/>
            <person name="Andreopoulos B."/>
            <person name="Lu D."/>
            <person name="Skrede I."/>
            <person name="Drula E."/>
            <person name="Henrissat B."/>
            <person name="Morin E."/>
            <person name="Kohler A."/>
            <person name="Barry K."/>
            <person name="LaButti K."/>
            <person name="Morin E."/>
            <person name="Salamov A."/>
            <person name="Lipzen A."/>
            <person name="Mereny Z."/>
            <person name="Hegedus B."/>
            <person name="Baldrian P."/>
            <person name="Stursova M."/>
            <person name="Weitz H."/>
            <person name="Taylor A."/>
            <person name="Grigoriev I.V."/>
            <person name="Nagy L.G."/>
            <person name="Martin F."/>
            <person name="Kauserud H."/>
        </authorList>
    </citation>
    <scope>NUCLEOTIDE SEQUENCE</scope>
    <source>
        <strain evidence="2">CBHHK067</strain>
    </source>
</reference>
<feature type="compositionally biased region" description="Acidic residues" evidence="1">
    <location>
        <begin position="309"/>
        <end position="320"/>
    </location>
</feature>
<comment type="caution">
    <text evidence="2">The sequence shown here is derived from an EMBL/GenBank/DDBJ whole genome shotgun (WGS) entry which is preliminary data.</text>
</comment>
<accession>A0AAD7H2M4</accession>
<gene>
    <name evidence="2" type="ORF">B0H17DRAFT_1123895</name>
</gene>
<feature type="region of interest" description="Disordered" evidence="1">
    <location>
        <begin position="307"/>
        <end position="399"/>
    </location>
</feature>
<keyword evidence="3" id="KW-1185">Reference proteome</keyword>
<evidence type="ECO:0000313" key="2">
    <source>
        <dbReference type="EMBL" id="KAJ7710786.1"/>
    </source>
</evidence>
<evidence type="ECO:0000256" key="1">
    <source>
        <dbReference type="SAM" id="MobiDB-lite"/>
    </source>
</evidence>
<evidence type="ECO:0000313" key="3">
    <source>
        <dbReference type="Proteomes" id="UP001221757"/>
    </source>
</evidence>
<proteinExistence type="predicted"/>
<dbReference type="EMBL" id="JARKIE010000001">
    <property type="protein sequence ID" value="KAJ7710786.1"/>
    <property type="molecule type" value="Genomic_DNA"/>
</dbReference>
<dbReference type="AlphaFoldDB" id="A0AAD7H2M4"/>
<feature type="compositionally biased region" description="Basic residues" evidence="1">
    <location>
        <begin position="331"/>
        <end position="341"/>
    </location>
</feature>
<sequence length="642" mass="71603">MAPKSKYSKEQWDWITRWILEKAGGVLAKDENGVDERVARGAGSPLTPEQSAMLGEVVELRMAQLRNYFFNGYTKIRRQHGTGNSAQSLAAFLFKARPKGRRQHQLLEVFQKLNKVKVKAALRRSEYDSLNEVSLCRNEEGEWVDNEDNEARLKRVTNTRSQRMRVWRRVVQEVWDEEPDEVKEKIGALSKKELAVQPTPDEGENGEALERTPEEYQASIDESIQRTDAKSGGEFGSESLSTAVLGPTQQTHVNSITSVPFGATPDGRNFEQHHKDYKKGISNPLFRFLRKAIPTEVRLKRTIFSGEDKDQEEEEGEELPDPVLASTQPVKKSKSKSKSKSKVVAPVKDTEAVATPKPVRRPANSKSRAKAPGGVKAKSSAGRKAVASPVPSAGADSDGASADPVFAAVEPFVVDEHSSLSPMLFDSASSHGFDFSQMDDSFSPPDHAPSQIADFVQVDDAYNNFSLADNTLSQGDKLSQADEGAATVLRVPHAMCRRWRLCAALERSVPHLGAELISSRNDCKADLSREVYTKYCSSLCQMDRTSSTVSREKQQRRAIHRCRIHLQFGHQHRNKNQRCPRTGRAIPTLEQYALEVQRAGSFPARASELTERPVHMLDILRAIPAGVYDYSTYFRVVHCTPT</sequence>
<name>A0AAD7H2M4_MYCRO</name>